<organism evidence="2 3">
    <name type="scientific">Alienimonas californiensis</name>
    <dbReference type="NCBI Taxonomy" id="2527989"/>
    <lineage>
        <taxon>Bacteria</taxon>
        <taxon>Pseudomonadati</taxon>
        <taxon>Planctomycetota</taxon>
        <taxon>Planctomycetia</taxon>
        <taxon>Planctomycetales</taxon>
        <taxon>Planctomycetaceae</taxon>
        <taxon>Alienimonas</taxon>
    </lineage>
</organism>
<evidence type="ECO:0000256" key="1">
    <source>
        <dbReference type="SAM" id="SignalP"/>
    </source>
</evidence>
<evidence type="ECO:0000313" key="3">
    <source>
        <dbReference type="Proteomes" id="UP000318741"/>
    </source>
</evidence>
<dbReference type="AlphaFoldDB" id="A0A517P4W8"/>
<name>A0A517P4W8_9PLAN</name>
<feature type="chain" id="PRO_5021772796" evidence="1">
    <location>
        <begin position="26"/>
        <end position="220"/>
    </location>
</feature>
<dbReference type="KEGG" id="acaf:CA12_05000"/>
<keyword evidence="1" id="KW-0732">Signal</keyword>
<protein>
    <submittedName>
        <fullName evidence="2">Uncharacterized protein</fullName>
    </submittedName>
</protein>
<gene>
    <name evidence="2" type="ORF">CA12_05000</name>
</gene>
<accession>A0A517P4W8</accession>
<reference evidence="2 3" key="1">
    <citation type="submission" date="2019-02" db="EMBL/GenBank/DDBJ databases">
        <title>Deep-cultivation of Planctomycetes and their phenomic and genomic characterization uncovers novel biology.</title>
        <authorList>
            <person name="Wiegand S."/>
            <person name="Jogler M."/>
            <person name="Boedeker C."/>
            <person name="Pinto D."/>
            <person name="Vollmers J."/>
            <person name="Rivas-Marin E."/>
            <person name="Kohn T."/>
            <person name="Peeters S.H."/>
            <person name="Heuer A."/>
            <person name="Rast P."/>
            <person name="Oberbeckmann S."/>
            <person name="Bunk B."/>
            <person name="Jeske O."/>
            <person name="Meyerdierks A."/>
            <person name="Storesund J.E."/>
            <person name="Kallscheuer N."/>
            <person name="Luecker S."/>
            <person name="Lage O.M."/>
            <person name="Pohl T."/>
            <person name="Merkel B.J."/>
            <person name="Hornburger P."/>
            <person name="Mueller R.-W."/>
            <person name="Bruemmer F."/>
            <person name="Labrenz M."/>
            <person name="Spormann A.M."/>
            <person name="Op den Camp H."/>
            <person name="Overmann J."/>
            <person name="Amann R."/>
            <person name="Jetten M.S.M."/>
            <person name="Mascher T."/>
            <person name="Medema M.H."/>
            <person name="Devos D.P."/>
            <person name="Kaster A.-K."/>
            <person name="Ovreas L."/>
            <person name="Rohde M."/>
            <person name="Galperin M.Y."/>
            <person name="Jogler C."/>
        </authorList>
    </citation>
    <scope>NUCLEOTIDE SEQUENCE [LARGE SCALE GENOMIC DNA]</scope>
    <source>
        <strain evidence="2 3">CA12</strain>
    </source>
</reference>
<evidence type="ECO:0000313" key="2">
    <source>
        <dbReference type="EMBL" id="QDT14427.1"/>
    </source>
</evidence>
<feature type="signal peptide" evidence="1">
    <location>
        <begin position="1"/>
        <end position="25"/>
    </location>
</feature>
<keyword evidence="3" id="KW-1185">Reference proteome</keyword>
<dbReference type="RefSeq" id="WP_145357253.1">
    <property type="nucleotide sequence ID" value="NZ_CP036265.1"/>
</dbReference>
<dbReference type="EMBL" id="CP036265">
    <property type="protein sequence ID" value="QDT14427.1"/>
    <property type="molecule type" value="Genomic_DNA"/>
</dbReference>
<proteinExistence type="predicted"/>
<sequence precursor="true">MLRTQFAAIVTAGCVLALLGPAAGAADETGDEDPERNPLALVESIEKRLAAPPWPATVRLRALLDDLMTIASAARTDPDGSGVEPIHTFRLMVRFRALLEGQFEPDPAPDRMVFMNMAPPGWKYPSGITPDAIKEDEIREAYEAALAENSRLAKFRNRQAELRQLVQLTMLGLENPRWFGLDLARDRAAVEAVLAEEVDDPCLRARLRKHVFPEPDAEPS</sequence>
<dbReference type="Proteomes" id="UP000318741">
    <property type="component" value="Chromosome"/>
</dbReference>